<dbReference type="Gene3D" id="1.10.1200.10">
    <property type="entry name" value="ACP-like"/>
    <property type="match status" value="1"/>
</dbReference>
<dbReference type="Gene3D" id="3.30.300.30">
    <property type="match status" value="1"/>
</dbReference>
<keyword evidence="6" id="KW-1185">Reference proteome</keyword>
<evidence type="ECO:0000256" key="1">
    <source>
        <dbReference type="ARBA" id="ARBA00022450"/>
    </source>
</evidence>
<dbReference type="Proteomes" id="UP000574390">
    <property type="component" value="Unassembled WGS sequence"/>
</dbReference>
<dbReference type="PANTHER" id="PTHR44845:SF6">
    <property type="entry name" value="BETA-ALANINE-ACTIVATING ENZYME"/>
    <property type="match status" value="1"/>
</dbReference>
<dbReference type="SUPFAM" id="SSF56801">
    <property type="entry name" value="Acetyl-CoA synthetase-like"/>
    <property type="match status" value="1"/>
</dbReference>
<keyword evidence="2" id="KW-0597">Phosphoprotein</keyword>
<organism evidence="4 7">
    <name type="scientific">Perkinsus olseni</name>
    <name type="common">Perkinsus atlanticus</name>
    <dbReference type="NCBI Taxonomy" id="32597"/>
    <lineage>
        <taxon>Eukaryota</taxon>
        <taxon>Sar</taxon>
        <taxon>Alveolata</taxon>
        <taxon>Perkinsozoa</taxon>
        <taxon>Perkinsea</taxon>
        <taxon>Perkinsida</taxon>
        <taxon>Perkinsidae</taxon>
        <taxon>Perkinsus</taxon>
    </lineage>
</organism>
<dbReference type="InterPro" id="IPR045851">
    <property type="entry name" value="AMP-bd_C_sf"/>
</dbReference>
<keyword evidence="1" id="KW-0596">Phosphopantetheine</keyword>
<dbReference type="AlphaFoldDB" id="A0A7J6TSW5"/>
<reference evidence="6 7" key="1">
    <citation type="submission" date="2020-04" db="EMBL/GenBank/DDBJ databases">
        <title>Perkinsus olseni comparative genomics.</title>
        <authorList>
            <person name="Bogema D.R."/>
        </authorList>
    </citation>
    <scope>NUCLEOTIDE SEQUENCE [LARGE SCALE GENOMIC DNA]</scope>
    <source>
        <strain evidence="4">ATCC PRA-205</strain>
        <strain evidence="5 6">ATCC PRA-207</strain>
    </source>
</reference>
<dbReference type="SUPFAM" id="SSF47336">
    <property type="entry name" value="ACP-like"/>
    <property type="match status" value="1"/>
</dbReference>
<dbReference type="EMBL" id="JABANO010005776">
    <property type="protein sequence ID" value="KAF4752917.1"/>
    <property type="molecule type" value="Genomic_DNA"/>
</dbReference>
<dbReference type="InterPro" id="IPR009081">
    <property type="entry name" value="PP-bd_ACP"/>
</dbReference>
<protein>
    <recommendedName>
        <fullName evidence="3">Carrier domain-containing protein</fullName>
    </recommendedName>
</protein>
<sequence length="148" mass="15907">LRQELGKVLPPYMVPTWFTALQALPVTANGKLDRKALAAYPVTEARKSKASNGGARERIRECVNLVLGFDVVDDASLASQGVTSLLAVILVETLSEALGVVVDVEHVFAHARAASFLGYVEELAATKTATAMAVKNRVKKKSKKLDPF</sequence>
<dbReference type="InterPro" id="IPR036736">
    <property type="entry name" value="ACP-like_sf"/>
</dbReference>
<proteinExistence type="predicted"/>
<evidence type="ECO:0000313" key="5">
    <source>
        <dbReference type="EMBL" id="KAF4752917.1"/>
    </source>
</evidence>
<feature type="non-terminal residue" evidence="4">
    <location>
        <position position="1"/>
    </location>
</feature>
<gene>
    <name evidence="4" type="ORF">FOZ62_022556</name>
    <name evidence="5" type="ORF">FOZ63_024990</name>
</gene>
<feature type="domain" description="Carrier" evidence="3">
    <location>
        <begin position="41"/>
        <end position="124"/>
    </location>
</feature>
<dbReference type="PANTHER" id="PTHR44845">
    <property type="entry name" value="CARRIER DOMAIN-CONTAINING PROTEIN"/>
    <property type="match status" value="1"/>
</dbReference>
<dbReference type="Proteomes" id="UP000553632">
    <property type="component" value="Unassembled WGS sequence"/>
</dbReference>
<evidence type="ECO:0000313" key="6">
    <source>
        <dbReference type="Proteomes" id="UP000553632"/>
    </source>
</evidence>
<dbReference type="PROSITE" id="PS50075">
    <property type="entry name" value="CARRIER"/>
    <property type="match status" value="1"/>
</dbReference>
<evidence type="ECO:0000313" key="4">
    <source>
        <dbReference type="EMBL" id="KAF4747877.1"/>
    </source>
</evidence>
<feature type="non-terminal residue" evidence="4">
    <location>
        <position position="148"/>
    </location>
</feature>
<comment type="caution">
    <text evidence="4">The sequence shown here is derived from an EMBL/GenBank/DDBJ whole genome shotgun (WGS) entry which is preliminary data.</text>
</comment>
<dbReference type="Pfam" id="PF00550">
    <property type="entry name" value="PP-binding"/>
    <property type="match status" value="1"/>
</dbReference>
<accession>A0A7J6TSW5</accession>
<name>A0A7J6TSW5_PEROL</name>
<dbReference type="EMBL" id="JABANM010005280">
    <property type="protein sequence ID" value="KAF4747877.1"/>
    <property type="molecule type" value="Genomic_DNA"/>
</dbReference>
<evidence type="ECO:0000256" key="2">
    <source>
        <dbReference type="ARBA" id="ARBA00022553"/>
    </source>
</evidence>
<evidence type="ECO:0000259" key="3">
    <source>
        <dbReference type="PROSITE" id="PS50075"/>
    </source>
</evidence>
<evidence type="ECO:0000313" key="7">
    <source>
        <dbReference type="Proteomes" id="UP000574390"/>
    </source>
</evidence>